<dbReference type="GO" id="GO:0030798">
    <property type="term" value="F:trans-aconitate 2-methyltransferase activity"/>
    <property type="evidence" value="ECO:0007669"/>
    <property type="project" value="InterPro"/>
</dbReference>
<dbReference type="InterPro" id="IPR029063">
    <property type="entry name" value="SAM-dependent_MTases_sf"/>
</dbReference>
<evidence type="ECO:0000313" key="4">
    <source>
        <dbReference type="EMBL" id="GED96164.1"/>
    </source>
</evidence>
<protein>
    <submittedName>
        <fullName evidence="4">Trans-aconitate 2-methyltransferase</fullName>
    </submittedName>
</protein>
<dbReference type="RefSeq" id="WP_161925670.1">
    <property type="nucleotide sequence ID" value="NZ_BJOU01000001.1"/>
</dbReference>
<feature type="domain" description="Methyltransferase" evidence="3">
    <location>
        <begin position="37"/>
        <end position="120"/>
    </location>
</feature>
<accession>A0A7M3SU40</accession>
<evidence type="ECO:0000256" key="2">
    <source>
        <dbReference type="ARBA" id="ARBA00022679"/>
    </source>
</evidence>
<dbReference type="CDD" id="cd02440">
    <property type="entry name" value="AdoMet_MTases"/>
    <property type="match status" value="1"/>
</dbReference>
<reference evidence="5" key="1">
    <citation type="submission" date="2019-06" db="EMBL/GenBank/DDBJ databases">
        <title>Gordonia isolated from sludge of a wastewater treatment plant.</title>
        <authorList>
            <person name="Tamura T."/>
            <person name="Aoyama K."/>
            <person name="Kang Y."/>
            <person name="Saito S."/>
            <person name="Akiyama N."/>
            <person name="Yazawa K."/>
            <person name="Gonoi T."/>
            <person name="Mikami Y."/>
        </authorList>
    </citation>
    <scope>NUCLEOTIDE SEQUENCE [LARGE SCALE GENOMIC DNA]</scope>
    <source>
        <strain evidence="5">NBRC 107697</strain>
    </source>
</reference>
<dbReference type="InterPro" id="IPR041698">
    <property type="entry name" value="Methyltransf_25"/>
</dbReference>
<dbReference type="Gene3D" id="3.40.50.150">
    <property type="entry name" value="Vaccinia Virus protein VP39"/>
    <property type="match status" value="1"/>
</dbReference>
<evidence type="ECO:0000259" key="3">
    <source>
        <dbReference type="Pfam" id="PF13649"/>
    </source>
</evidence>
<dbReference type="OrthoDB" id="9795085at2"/>
<proteinExistence type="predicted"/>
<dbReference type="PANTHER" id="PTHR43861:SF1">
    <property type="entry name" value="TRANS-ACONITATE 2-METHYLTRANSFERASE"/>
    <property type="match status" value="1"/>
</dbReference>
<evidence type="ECO:0000313" key="5">
    <source>
        <dbReference type="Proteomes" id="UP000444980"/>
    </source>
</evidence>
<sequence length="255" mass="28410">MATWDPSTYLAFADHRTRPFLELITAVDRGPADVDSIVDLGCGPGHLTHYLRQRWPDATILGVDSSPAMIEQATRTNDDPRVRYETADITTWSGGPVDLVVSNAMFQWVEDQWAVLDRLITDLSPAVVAVGVPNNSGQPAHRLLYNLASREPYAPHLLGARRLAQVEPDDYLRFFTDRGFAVNAWSTTYLQVLTGDDPVFAWISGTGARPYLQGLPDDLRTRFADEYRAALRQAYPAQSFGTVFSFTRTFAVASR</sequence>
<dbReference type="Pfam" id="PF13649">
    <property type="entry name" value="Methyltransf_25"/>
    <property type="match status" value="1"/>
</dbReference>
<dbReference type="AlphaFoldDB" id="A0A7M3SU40"/>
<dbReference type="PANTHER" id="PTHR43861">
    <property type="entry name" value="TRANS-ACONITATE 2-METHYLTRANSFERASE-RELATED"/>
    <property type="match status" value="1"/>
</dbReference>
<evidence type="ECO:0000256" key="1">
    <source>
        <dbReference type="ARBA" id="ARBA00022603"/>
    </source>
</evidence>
<organism evidence="4 5">
    <name type="scientific">Gordonia crocea</name>
    <dbReference type="NCBI Taxonomy" id="589162"/>
    <lineage>
        <taxon>Bacteria</taxon>
        <taxon>Bacillati</taxon>
        <taxon>Actinomycetota</taxon>
        <taxon>Actinomycetes</taxon>
        <taxon>Mycobacteriales</taxon>
        <taxon>Gordoniaceae</taxon>
        <taxon>Gordonia</taxon>
    </lineage>
</organism>
<keyword evidence="1 4" id="KW-0489">Methyltransferase</keyword>
<dbReference type="EMBL" id="BJOU01000001">
    <property type="protein sequence ID" value="GED96164.1"/>
    <property type="molecule type" value="Genomic_DNA"/>
</dbReference>
<keyword evidence="5" id="KW-1185">Reference proteome</keyword>
<dbReference type="SUPFAM" id="SSF53335">
    <property type="entry name" value="S-adenosyl-L-methionine-dependent methyltransferases"/>
    <property type="match status" value="1"/>
</dbReference>
<dbReference type="Gene3D" id="1.10.150.290">
    <property type="entry name" value="S-adenosyl-L-methionine-dependent methyltransferases"/>
    <property type="match status" value="1"/>
</dbReference>
<comment type="caution">
    <text evidence="4">The sequence shown here is derived from an EMBL/GenBank/DDBJ whole genome shotgun (WGS) entry which is preliminary data.</text>
</comment>
<dbReference type="InterPro" id="IPR023149">
    <property type="entry name" value="Trans_acon_MeTrfase_C"/>
</dbReference>
<dbReference type="GO" id="GO:0032259">
    <property type="term" value="P:methylation"/>
    <property type="evidence" value="ECO:0007669"/>
    <property type="project" value="UniProtKB-KW"/>
</dbReference>
<gene>
    <name evidence="4" type="primary">tam</name>
    <name evidence="4" type="ORF">nbrc107697_02030</name>
</gene>
<keyword evidence="2 4" id="KW-0808">Transferase</keyword>
<name>A0A7M3SU40_9ACTN</name>
<dbReference type="Proteomes" id="UP000444980">
    <property type="component" value="Unassembled WGS sequence"/>
</dbReference>